<keyword evidence="2" id="KW-1185">Reference proteome</keyword>
<name>M1C9D7_SOLTU</name>
<dbReference type="AlphaFoldDB" id="M1C9D7"/>
<evidence type="ECO:0000313" key="1">
    <source>
        <dbReference type="EnsemblPlants" id="PGSC0003DMT400062664"/>
    </source>
</evidence>
<reference evidence="2" key="1">
    <citation type="journal article" date="2011" name="Nature">
        <title>Genome sequence and analysis of the tuber crop potato.</title>
        <authorList>
            <consortium name="The Potato Genome Sequencing Consortium"/>
        </authorList>
    </citation>
    <scope>NUCLEOTIDE SEQUENCE [LARGE SCALE GENOMIC DNA]</scope>
    <source>
        <strain evidence="2">cv. DM1-3 516 R44</strain>
    </source>
</reference>
<dbReference type="PaxDb" id="4113-PGSC0003DMT400062664"/>
<proteinExistence type="predicted"/>
<protein>
    <submittedName>
        <fullName evidence="1">Uncharacterized protein</fullName>
    </submittedName>
</protein>
<organism evidence="1 2">
    <name type="scientific">Solanum tuberosum</name>
    <name type="common">Potato</name>
    <dbReference type="NCBI Taxonomy" id="4113"/>
    <lineage>
        <taxon>Eukaryota</taxon>
        <taxon>Viridiplantae</taxon>
        <taxon>Streptophyta</taxon>
        <taxon>Embryophyta</taxon>
        <taxon>Tracheophyta</taxon>
        <taxon>Spermatophyta</taxon>
        <taxon>Magnoliopsida</taxon>
        <taxon>eudicotyledons</taxon>
        <taxon>Gunneridae</taxon>
        <taxon>Pentapetalae</taxon>
        <taxon>asterids</taxon>
        <taxon>lamiids</taxon>
        <taxon>Solanales</taxon>
        <taxon>Solanaceae</taxon>
        <taxon>Solanoideae</taxon>
        <taxon>Solaneae</taxon>
        <taxon>Solanum</taxon>
    </lineage>
</organism>
<dbReference type="HOGENOM" id="CLU_2188609_0_0_1"/>
<accession>M1C9D7</accession>
<sequence>MHAHPPAIVIDGYATSMLRTPLCSCLLPLRYEVFVPTIRHSLSPLRMTQVIRISIQGPIDPVEHSKSVAAGSYKAIDSSFMEQHGFWSLIVAVGSLGGGVKDMFYDLLP</sequence>
<dbReference type="InParanoid" id="M1C9D7"/>
<dbReference type="Proteomes" id="UP000011115">
    <property type="component" value="Unassembled WGS sequence"/>
</dbReference>
<reference evidence="1" key="2">
    <citation type="submission" date="2015-06" db="UniProtKB">
        <authorList>
            <consortium name="EnsemblPlants"/>
        </authorList>
    </citation>
    <scope>IDENTIFICATION</scope>
    <source>
        <strain evidence="1">DM1-3 516 R44</strain>
    </source>
</reference>
<dbReference type="EnsemblPlants" id="PGSC0003DMT400062664">
    <property type="protein sequence ID" value="PGSC0003DMT400062664"/>
    <property type="gene ID" value="PGSC0003DMG400024387"/>
</dbReference>
<dbReference type="Gramene" id="PGSC0003DMT400062664">
    <property type="protein sequence ID" value="PGSC0003DMT400062664"/>
    <property type="gene ID" value="PGSC0003DMG400024387"/>
</dbReference>
<evidence type="ECO:0000313" key="2">
    <source>
        <dbReference type="Proteomes" id="UP000011115"/>
    </source>
</evidence>